<protein>
    <submittedName>
        <fullName evidence="1">Uncharacterized protein</fullName>
    </submittedName>
</protein>
<organism evidence="1 2">
    <name type="scientific">Dryococelus australis</name>
    <dbReference type="NCBI Taxonomy" id="614101"/>
    <lineage>
        <taxon>Eukaryota</taxon>
        <taxon>Metazoa</taxon>
        <taxon>Ecdysozoa</taxon>
        <taxon>Arthropoda</taxon>
        <taxon>Hexapoda</taxon>
        <taxon>Insecta</taxon>
        <taxon>Pterygota</taxon>
        <taxon>Neoptera</taxon>
        <taxon>Polyneoptera</taxon>
        <taxon>Phasmatodea</taxon>
        <taxon>Verophasmatodea</taxon>
        <taxon>Anareolatae</taxon>
        <taxon>Phasmatidae</taxon>
        <taxon>Eurycanthinae</taxon>
        <taxon>Dryococelus</taxon>
    </lineage>
</organism>
<accession>A0ABQ9G8R0</accession>
<dbReference type="EMBL" id="JARBHB010000014">
    <property type="protein sequence ID" value="KAJ8868806.1"/>
    <property type="molecule type" value="Genomic_DNA"/>
</dbReference>
<evidence type="ECO:0000313" key="2">
    <source>
        <dbReference type="Proteomes" id="UP001159363"/>
    </source>
</evidence>
<keyword evidence="2" id="KW-1185">Reference proteome</keyword>
<sequence>MVIRKSDESISHNSLPFMRSAIYQVSPTLLHRSHGSRCTEIAHAMRWLALFPPANEHMTRTTSVGGIAVVRLLARSPPAKVNLVRFPAGVVPEFSHLGIVSDDATGRRVFSGISPPPVLAFRRCLVSSSSSDLNISLIDVTPHRRAHGNVNGCVVILEHRPSVNEHRCRSSFRMLKNRCAVIFPKRKYCQDIAANTIAQT</sequence>
<proteinExistence type="predicted"/>
<reference evidence="1 2" key="1">
    <citation type="submission" date="2023-02" db="EMBL/GenBank/DDBJ databases">
        <title>LHISI_Scaffold_Assembly.</title>
        <authorList>
            <person name="Stuart O.P."/>
            <person name="Cleave R."/>
            <person name="Magrath M.J.L."/>
            <person name="Mikheyev A.S."/>
        </authorList>
    </citation>
    <scope>NUCLEOTIDE SEQUENCE [LARGE SCALE GENOMIC DNA]</scope>
    <source>
        <strain evidence="1">Daus_M_001</strain>
        <tissue evidence="1">Leg muscle</tissue>
    </source>
</reference>
<gene>
    <name evidence="1" type="ORF">PR048_030347</name>
</gene>
<dbReference type="Proteomes" id="UP001159363">
    <property type="component" value="Chromosome 13"/>
</dbReference>
<name>A0ABQ9G8R0_9NEOP</name>
<comment type="caution">
    <text evidence="1">The sequence shown here is derived from an EMBL/GenBank/DDBJ whole genome shotgun (WGS) entry which is preliminary data.</text>
</comment>
<evidence type="ECO:0000313" key="1">
    <source>
        <dbReference type="EMBL" id="KAJ8868806.1"/>
    </source>
</evidence>